<comment type="subunit">
    <text evidence="7">Interacts with UvrB in an incision complex.</text>
</comment>
<dbReference type="InterPro" id="IPR003583">
    <property type="entry name" value="Hlx-hairpin-Hlx_DNA-bd_motif"/>
</dbReference>
<comment type="similarity">
    <text evidence="7">Belongs to the UvrC family.</text>
</comment>
<reference evidence="13 14" key="1">
    <citation type="submission" date="2017-08" db="EMBL/GenBank/DDBJ databases">
        <title>Infants hospitalized years apart are colonized by the same room-sourced microbial strains.</title>
        <authorList>
            <person name="Brooks B."/>
            <person name="Olm M.R."/>
            <person name="Firek B.A."/>
            <person name="Baker R."/>
            <person name="Thomas B.C."/>
            <person name="Morowitz M.J."/>
            <person name="Banfield J.F."/>
        </authorList>
    </citation>
    <scope>NUCLEOTIDE SEQUENCE [LARGE SCALE GENOMIC DNA]</scope>
    <source>
        <strain evidence="13">S2_003_000_R2_14</strain>
    </source>
</reference>
<evidence type="ECO:0000256" key="8">
    <source>
        <dbReference type="SAM" id="Coils"/>
    </source>
</evidence>
<dbReference type="SUPFAM" id="SSF47781">
    <property type="entry name" value="RuvA domain 2-like"/>
    <property type="match status" value="1"/>
</dbReference>
<keyword evidence="3 7" id="KW-0228">DNA excision</keyword>
<dbReference type="InterPro" id="IPR001162">
    <property type="entry name" value="UvrC_RNase_H_dom"/>
</dbReference>
<proteinExistence type="inferred from homology"/>
<dbReference type="PROSITE" id="PS50164">
    <property type="entry name" value="GIY_YIG"/>
    <property type="match status" value="1"/>
</dbReference>
<keyword evidence="4 7" id="KW-0267">Excision nuclease</keyword>
<dbReference type="SUPFAM" id="SSF82771">
    <property type="entry name" value="GIY-YIG endonuclease"/>
    <property type="match status" value="1"/>
</dbReference>
<dbReference type="SMART" id="SM00278">
    <property type="entry name" value="HhH1"/>
    <property type="match status" value="2"/>
</dbReference>
<dbReference type="Pfam" id="PF22920">
    <property type="entry name" value="UvrC_RNaseH"/>
    <property type="match status" value="1"/>
</dbReference>
<dbReference type="GO" id="GO:0009380">
    <property type="term" value="C:excinuclease repair complex"/>
    <property type="evidence" value="ECO:0007669"/>
    <property type="project" value="InterPro"/>
</dbReference>
<dbReference type="Proteomes" id="UP000249061">
    <property type="component" value="Unassembled WGS sequence"/>
</dbReference>
<dbReference type="Pfam" id="PF12826">
    <property type="entry name" value="HHH_2"/>
    <property type="match status" value="1"/>
</dbReference>
<comment type="caution">
    <text evidence="13">The sequence shown here is derived from an EMBL/GenBank/DDBJ whole genome shotgun (WGS) entry which is preliminary data.</text>
</comment>
<dbReference type="PROSITE" id="PS50151">
    <property type="entry name" value="UVR"/>
    <property type="match status" value="1"/>
</dbReference>
<dbReference type="GO" id="GO:0006289">
    <property type="term" value="P:nucleotide-excision repair"/>
    <property type="evidence" value="ECO:0007669"/>
    <property type="project" value="UniProtKB-UniRule"/>
</dbReference>
<dbReference type="Gene3D" id="4.10.860.10">
    <property type="entry name" value="UVR domain"/>
    <property type="match status" value="1"/>
</dbReference>
<dbReference type="Pfam" id="PF01541">
    <property type="entry name" value="GIY-YIG"/>
    <property type="match status" value="1"/>
</dbReference>
<dbReference type="PANTHER" id="PTHR30562:SF1">
    <property type="entry name" value="UVRABC SYSTEM PROTEIN C"/>
    <property type="match status" value="1"/>
</dbReference>
<evidence type="ECO:0000313" key="13">
    <source>
        <dbReference type="EMBL" id="PZR08380.1"/>
    </source>
</evidence>
<evidence type="ECO:0000256" key="9">
    <source>
        <dbReference type="SAM" id="MobiDB-lite"/>
    </source>
</evidence>
<evidence type="ECO:0000313" key="14">
    <source>
        <dbReference type="Proteomes" id="UP000249061"/>
    </source>
</evidence>
<evidence type="ECO:0000256" key="6">
    <source>
        <dbReference type="ARBA" id="ARBA00023236"/>
    </source>
</evidence>
<evidence type="ECO:0000256" key="7">
    <source>
        <dbReference type="HAMAP-Rule" id="MF_00203"/>
    </source>
</evidence>
<dbReference type="Gene3D" id="1.10.150.20">
    <property type="entry name" value="5' to 3' exonuclease, C-terminal subdomain"/>
    <property type="match status" value="1"/>
</dbReference>
<dbReference type="InterPro" id="IPR047296">
    <property type="entry name" value="GIY-YIG_UvrC_Cho"/>
</dbReference>
<dbReference type="FunFam" id="3.40.1440.10:FF:000001">
    <property type="entry name" value="UvrABC system protein C"/>
    <property type="match status" value="1"/>
</dbReference>
<feature type="coiled-coil region" evidence="8">
    <location>
        <begin position="206"/>
        <end position="245"/>
    </location>
</feature>
<evidence type="ECO:0000256" key="1">
    <source>
        <dbReference type="ARBA" id="ARBA00022490"/>
    </source>
</evidence>
<dbReference type="InterPro" id="IPR035901">
    <property type="entry name" value="GIY-YIG_endonuc_sf"/>
</dbReference>
<dbReference type="InterPro" id="IPR010994">
    <property type="entry name" value="RuvA_2-like"/>
</dbReference>
<accession>A0A2W5SZF1</accession>
<name>A0A2W5SZF1_9BACT</name>
<dbReference type="Pfam" id="PF02151">
    <property type="entry name" value="UVR"/>
    <property type="match status" value="1"/>
</dbReference>
<dbReference type="CDD" id="cd10434">
    <property type="entry name" value="GIY-YIG_UvrC_Cho"/>
    <property type="match status" value="1"/>
</dbReference>
<dbReference type="Gene3D" id="3.30.420.340">
    <property type="entry name" value="UvrC, RNAse H endonuclease domain"/>
    <property type="match status" value="1"/>
</dbReference>
<evidence type="ECO:0000259" key="10">
    <source>
        <dbReference type="PROSITE" id="PS50151"/>
    </source>
</evidence>
<evidence type="ECO:0000256" key="5">
    <source>
        <dbReference type="ARBA" id="ARBA00023204"/>
    </source>
</evidence>
<dbReference type="PROSITE" id="PS50165">
    <property type="entry name" value="UVRC"/>
    <property type="match status" value="1"/>
</dbReference>
<feature type="region of interest" description="Disordered" evidence="9">
    <location>
        <begin position="612"/>
        <end position="648"/>
    </location>
</feature>
<dbReference type="InterPro" id="IPR050066">
    <property type="entry name" value="UvrABC_protein_C"/>
</dbReference>
<dbReference type="HAMAP" id="MF_00203">
    <property type="entry name" value="UvrC"/>
    <property type="match status" value="1"/>
</dbReference>
<dbReference type="GO" id="GO:0005737">
    <property type="term" value="C:cytoplasm"/>
    <property type="evidence" value="ECO:0007669"/>
    <property type="project" value="UniProtKB-SubCell"/>
</dbReference>
<dbReference type="GO" id="GO:0009381">
    <property type="term" value="F:excinuclease ABC activity"/>
    <property type="evidence" value="ECO:0007669"/>
    <property type="project" value="UniProtKB-UniRule"/>
</dbReference>
<dbReference type="NCBIfam" id="NF001824">
    <property type="entry name" value="PRK00558.1-5"/>
    <property type="match status" value="1"/>
</dbReference>
<keyword evidence="5 7" id="KW-0234">DNA repair</keyword>
<organism evidence="13 14">
    <name type="scientific">Archangium gephyra</name>
    <dbReference type="NCBI Taxonomy" id="48"/>
    <lineage>
        <taxon>Bacteria</taxon>
        <taxon>Pseudomonadati</taxon>
        <taxon>Myxococcota</taxon>
        <taxon>Myxococcia</taxon>
        <taxon>Myxococcales</taxon>
        <taxon>Cystobacterineae</taxon>
        <taxon>Archangiaceae</taxon>
        <taxon>Archangium</taxon>
    </lineage>
</organism>
<keyword evidence="1 7" id="KW-0963">Cytoplasm</keyword>
<dbReference type="GO" id="GO:0003677">
    <property type="term" value="F:DNA binding"/>
    <property type="evidence" value="ECO:0007669"/>
    <property type="project" value="UniProtKB-UniRule"/>
</dbReference>
<feature type="domain" description="UvrC family homology region profile" evidence="12">
    <location>
        <begin position="254"/>
        <end position="471"/>
    </location>
</feature>
<comment type="subcellular location">
    <subcellularLocation>
        <location evidence="7">Cytoplasm</location>
    </subcellularLocation>
</comment>
<gene>
    <name evidence="7" type="primary">uvrC</name>
    <name evidence="13" type="ORF">DI536_24680</name>
</gene>
<dbReference type="InterPro" id="IPR001943">
    <property type="entry name" value="UVR_dom"/>
</dbReference>
<dbReference type="GO" id="GO:0009432">
    <property type="term" value="P:SOS response"/>
    <property type="evidence" value="ECO:0007669"/>
    <property type="project" value="UniProtKB-UniRule"/>
</dbReference>
<dbReference type="SUPFAM" id="SSF46600">
    <property type="entry name" value="C-terminal UvrC-binding domain of UvrB"/>
    <property type="match status" value="1"/>
</dbReference>
<dbReference type="EMBL" id="QFQP01000025">
    <property type="protein sequence ID" value="PZR08380.1"/>
    <property type="molecule type" value="Genomic_DNA"/>
</dbReference>
<keyword evidence="2 7" id="KW-0227">DNA damage</keyword>
<feature type="domain" description="GIY-YIG" evidence="11">
    <location>
        <begin position="15"/>
        <end position="93"/>
    </location>
</feature>
<evidence type="ECO:0000259" key="12">
    <source>
        <dbReference type="PROSITE" id="PS50165"/>
    </source>
</evidence>
<comment type="function">
    <text evidence="7">The UvrABC repair system catalyzes the recognition and processing of DNA lesions. UvrC both incises the 5' and 3' sides of the lesion. The N-terminal half is responsible for the 3' incision and the C-terminal half is responsible for the 5' incision.</text>
</comment>
<dbReference type="InterPro" id="IPR036876">
    <property type="entry name" value="UVR_dom_sf"/>
</dbReference>
<evidence type="ECO:0000259" key="11">
    <source>
        <dbReference type="PROSITE" id="PS50164"/>
    </source>
</evidence>
<dbReference type="Gene3D" id="3.40.1440.10">
    <property type="entry name" value="GIY-YIG endonuclease"/>
    <property type="match status" value="1"/>
</dbReference>
<dbReference type="InterPro" id="IPR038476">
    <property type="entry name" value="UvrC_RNase_H_dom_sf"/>
</dbReference>
<evidence type="ECO:0000256" key="3">
    <source>
        <dbReference type="ARBA" id="ARBA00022769"/>
    </source>
</evidence>
<protein>
    <recommendedName>
        <fullName evidence="7">UvrABC system protein C</fullName>
        <shortName evidence="7">Protein UvrC</shortName>
    </recommendedName>
    <alternativeName>
        <fullName evidence="7">Excinuclease ABC subunit C</fullName>
    </alternativeName>
</protein>
<evidence type="ECO:0000256" key="4">
    <source>
        <dbReference type="ARBA" id="ARBA00022881"/>
    </source>
</evidence>
<keyword evidence="6 7" id="KW-0742">SOS response</keyword>
<dbReference type="PANTHER" id="PTHR30562">
    <property type="entry name" value="UVRC/OXIDOREDUCTASE"/>
    <property type="match status" value="1"/>
</dbReference>
<keyword evidence="8" id="KW-0175">Coiled coil</keyword>
<dbReference type="SMART" id="SM00465">
    <property type="entry name" value="GIYc"/>
    <property type="match status" value="1"/>
</dbReference>
<sequence length="648" mass="73697">MERAMIQDKIDALPNQPGVYLMKDRSGRIIYVGKAVNLRNRVRSYFTRADSRAFVQLLDRVLADIETVVVRNEKEALLLENELIKKHRPRFNIQLRDDKQYLCLRLDIAHPYPRLETVRRTRRDGARYFGPYSSASSIRETLRVVNKFFQLRTCTDHMLENRKRPCLLHQIGRCPAPCVFPVPETDYRRNVDAVTLFLEGRSGPLLEQLRDRMKSSAKKLEFEEAARLRDQIIALERSLERQTVATTDSIDQDVFGLYRQADKICIYILFVRGGRITGGRPMHSTSEFPDDELIESLVNQYYADENFVPREVLLPAAPAELEPLAELLSEQKGEKVRVFVPQRGDKVELLALAARNAERSFSERTRTREEIEQVLERLKERLNLSKLPRRMECFDISHSQGTSIVASQVASFDTVADPANYRRYKLKTVTQNDDFASMHEILTRRFRRGLEDDDLPDLIVIDGGKGQLAAAHAAMRDMKVEGVDMVALAKSRDLDVALPDEEVKRSPERVFLVDRKDPIVLPQTSPELFALTRLRDEAHRFAITFQRKLSRKRGLQSQLDSVPGVGPTRRRALLTHFGSLKRLKEANVADIAAVESLGPAVAERIHAFLHAPTNTEVDDDEGDDVRAASLEDAGGANDVPPSPQGKIS</sequence>
<dbReference type="NCBIfam" id="TIGR00194">
    <property type="entry name" value="uvrC"/>
    <property type="match status" value="1"/>
</dbReference>
<dbReference type="AlphaFoldDB" id="A0A2W5SZF1"/>
<evidence type="ECO:0000256" key="2">
    <source>
        <dbReference type="ARBA" id="ARBA00022763"/>
    </source>
</evidence>
<dbReference type="InterPro" id="IPR000305">
    <property type="entry name" value="GIY-YIG_endonuc"/>
</dbReference>
<dbReference type="InterPro" id="IPR004791">
    <property type="entry name" value="UvrC"/>
</dbReference>
<dbReference type="InterPro" id="IPR041663">
    <property type="entry name" value="DisA/LigA_HHH"/>
</dbReference>
<feature type="domain" description="UVR" evidence="10">
    <location>
        <begin position="203"/>
        <end position="238"/>
    </location>
</feature>
<dbReference type="Pfam" id="PF08459">
    <property type="entry name" value="UvrC_RNaseH_dom"/>
    <property type="match status" value="1"/>
</dbReference>